<dbReference type="EMBL" id="AGFM01000058">
    <property type="protein sequence ID" value="EHJ59320.1"/>
    <property type="molecule type" value="Genomic_DNA"/>
</dbReference>
<comment type="caution">
    <text evidence="2">The sequence shown here is derived from an EMBL/GenBank/DDBJ whole genome shotgun (WGS) entry which is preliminary data.</text>
</comment>
<keyword evidence="1" id="KW-0472">Membrane</keyword>
<keyword evidence="1" id="KW-0812">Transmembrane</keyword>
<proteinExistence type="predicted"/>
<evidence type="ECO:0000256" key="1">
    <source>
        <dbReference type="SAM" id="Phobius"/>
    </source>
</evidence>
<keyword evidence="3" id="KW-1185">Reference proteome</keyword>
<organism evidence="2 3">
    <name type="scientific">Novosphingobium pentaromativorans US6-1</name>
    <dbReference type="NCBI Taxonomy" id="1088721"/>
    <lineage>
        <taxon>Bacteria</taxon>
        <taxon>Pseudomonadati</taxon>
        <taxon>Pseudomonadota</taxon>
        <taxon>Alphaproteobacteria</taxon>
        <taxon>Sphingomonadales</taxon>
        <taxon>Sphingomonadaceae</taxon>
        <taxon>Novosphingobium</taxon>
    </lineage>
</organism>
<dbReference type="AlphaFoldDB" id="G6EH31"/>
<feature type="transmembrane region" description="Helical" evidence="1">
    <location>
        <begin position="21"/>
        <end position="38"/>
    </location>
</feature>
<dbReference type="Proteomes" id="UP000004030">
    <property type="component" value="Unassembled WGS sequence"/>
</dbReference>
<gene>
    <name evidence="2" type="ORF">NSU_3652</name>
</gene>
<evidence type="ECO:0000313" key="2">
    <source>
        <dbReference type="EMBL" id="EHJ59320.1"/>
    </source>
</evidence>
<reference evidence="2 3" key="1">
    <citation type="journal article" date="2012" name="J. Bacteriol.">
        <title>Genome sequence of benzo(a)pyrene-degrading bacterium Novosphingobium pentaromativorans US6-1.</title>
        <authorList>
            <person name="Luo Y.R."/>
            <person name="Kang S.G."/>
            <person name="Kim S.J."/>
            <person name="Kim M.R."/>
            <person name="Li N."/>
            <person name="Lee J.H."/>
            <person name="Kwon K.K."/>
        </authorList>
    </citation>
    <scope>NUCLEOTIDE SEQUENCE [LARGE SCALE GENOMIC DNA]</scope>
    <source>
        <strain evidence="2 3">US6-1</strain>
    </source>
</reference>
<evidence type="ECO:0000313" key="3">
    <source>
        <dbReference type="Proteomes" id="UP000004030"/>
    </source>
</evidence>
<name>G6EH31_9SPHN</name>
<sequence>MPHIQAGRKFCRHLDTRRLGIVVAFTVGRIAVVLIKIAEYPKGSVLAQ</sequence>
<accession>G6EH31</accession>
<keyword evidence="1" id="KW-1133">Transmembrane helix</keyword>
<protein>
    <submittedName>
        <fullName evidence="2">Uncharacterized protein</fullName>
    </submittedName>
</protein>